<evidence type="ECO:0000256" key="3">
    <source>
        <dbReference type="ARBA" id="ARBA00022989"/>
    </source>
</evidence>
<dbReference type="PRINTS" id="PR01884">
    <property type="entry name" value="MALPROTEIN"/>
</dbReference>
<evidence type="ECO:0000256" key="4">
    <source>
        <dbReference type="ARBA" id="ARBA00023136"/>
    </source>
</evidence>
<keyword evidence="5" id="KW-0449">Lipoprotein</keyword>
<dbReference type="OMA" id="NAWFNLA"/>
<dbReference type="GO" id="GO:0016020">
    <property type="term" value="C:membrane"/>
    <property type="evidence" value="ECO:0007669"/>
    <property type="project" value="UniProtKB-SubCell"/>
</dbReference>
<feature type="transmembrane region" description="Helical" evidence="9">
    <location>
        <begin position="45"/>
        <end position="66"/>
    </location>
</feature>
<keyword evidence="2 8" id="KW-0812">Transmembrane</keyword>
<dbReference type="InterPro" id="IPR013295">
    <property type="entry name" value="MAL"/>
</dbReference>
<evidence type="ECO:0000256" key="5">
    <source>
        <dbReference type="ARBA" id="ARBA00023288"/>
    </source>
</evidence>
<dbReference type="Pfam" id="PF01284">
    <property type="entry name" value="MARVEL"/>
    <property type="match status" value="1"/>
</dbReference>
<dbReference type="PROSITE" id="PS51225">
    <property type="entry name" value="MARVEL"/>
    <property type="match status" value="1"/>
</dbReference>
<dbReference type="GO" id="GO:0042552">
    <property type="term" value="P:myelination"/>
    <property type="evidence" value="ECO:0007669"/>
    <property type="project" value="TreeGrafter"/>
</dbReference>
<proteinExistence type="inferred from homology"/>
<evidence type="ECO:0000256" key="6">
    <source>
        <dbReference type="ARBA" id="ARBA00034721"/>
    </source>
</evidence>
<dbReference type="GO" id="GO:0019911">
    <property type="term" value="F:structural constituent of myelin sheath"/>
    <property type="evidence" value="ECO:0007669"/>
    <property type="project" value="TreeGrafter"/>
</dbReference>
<feature type="transmembrane region" description="Helical" evidence="9">
    <location>
        <begin position="14"/>
        <end position="33"/>
    </location>
</feature>
<dbReference type="InterPro" id="IPR050578">
    <property type="entry name" value="MARVEL-CKLF_proteins"/>
</dbReference>
<evidence type="ECO:0000256" key="8">
    <source>
        <dbReference type="PROSITE-ProRule" id="PRU00581"/>
    </source>
</evidence>
<comment type="similarity">
    <text evidence="6">Belongs to the MAL family.</text>
</comment>
<evidence type="ECO:0000256" key="1">
    <source>
        <dbReference type="ARBA" id="ARBA00004141"/>
    </source>
</evidence>
<evidence type="ECO:0000313" key="11">
    <source>
        <dbReference type="Ensembl" id="ENSPMAP00000009909.1"/>
    </source>
</evidence>
<dbReference type="HOGENOM" id="CLU_112950_0_0_1"/>
<accession>S4RXG8</accession>
<evidence type="ECO:0000256" key="7">
    <source>
        <dbReference type="ARBA" id="ARBA00039981"/>
    </source>
</evidence>
<name>S4RXG8_PETMA</name>
<feature type="domain" description="MARVEL" evidence="10">
    <location>
        <begin position="8"/>
        <end position="105"/>
    </location>
</feature>
<sequence>IDKGLQVIISLPRVAWDSSVIVFGGLVWILVASTNLKGTDLSQGWVMFVSVTFFVFTIVQFVLYIISVPSQTSGWVTLNAWFNLAAFVLYLSAAVLQANVTACTQ</sequence>
<dbReference type="PANTHER" id="PTHR22776:SF12">
    <property type="entry name" value="MYELIN AND LYMPHOCYTE PROTEIN"/>
    <property type="match status" value="1"/>
</dbReference>
<dbReference type="PANTHER" id="PTHR22776">
    <property type="entry name" value="MARVEL-CONTAINING POTENTIAL LIPID RAFT-ASSOCIATED PROTEIN"/>
    <property type="match status" value="1"/>
</dbReference>
<evidence type="ECO:0000256" key="9">
    <source>
        <dbReference type="SAM" id="Phobius"/>
    </source>
</evidence>
<reference evidence="11" key="2">
    <citation type="submission" date="2025-09" db="UniProtKB">
        <authorList>
            <consortium name="Ensembl"/>
        </authorList>
    </citation>
    <scope>IDENTIFICATION</scope>
</reference>
<evidence type="ECO:0000259" key="10">
    <source>
        <dbReference type="PROSITE" id="PS51225"/>
    </source>
</evidence>
<comment type="subcellular location">
    <subcellularLocation>
        <location evidence="1">Membrane</location>
        <topology evidence="1">Multi-pass membrane protein</topology>
    </subcellularLocation>
</comment>
<keyword evidence="4 8" id="KW-0472">Membrane</keyword>
<feature type="transmembrane region" description="Helical" evidence="9">
    <location>
        <begin position="78"/>
        <end position="96"/>
    </location>
</feature>
<dbReference type="InterPro" id="IPR008253">
    <property type="entry name" value="Marvel"/>
</dbReference>
<protein>
    <recommendedName>
        <fullName evidence="7">Myelin and lymphocyte protein</fullName>
    </recommendedName>
</protein>
<reference evidence="11" key="1">
    <citation type="submission" date="2025-08" db="UniProtKB">
        <authorList>
            <consortium name="Ensembl"/>
        </authorList>
    </citation>
    <scope>IDENTIFICATION</scope>
</reference>
<dbReference type="AlphaFoldDB" id="S4RXG8"/>
<evidence type="ECO:0000256" key="2">
    <source>
        <dbReference type="ARBA" id="ARBA00022692"/>
    </source>
</evidence>
<keyword evidence="3 9" id="KW-1133">Transmembrane helix</keyword>
<dbReference type="Ensembl" id="ENSPMAT00000009952.1">
    <property type="protein sequence ID" value="ENSPMAP00000009909.1"/>
    <property type="gene ID" value="ENSPMAG00000009006.1"/>
</dbReference>
<organism evidence="11">
    <name type="scientific">Petromyzon marinus</name>
    <name type="common">Sea lamprey</name>
    <dbReference type="NCBI Taxonomy" id="7757"/>
    <lineage>
        <taxon>Eukaryota</taxon>
        <taxon>Metazoa</taxon>
        <taxon>Chordata</taxon>
        <taxon>Craniata</taxon>
        <taxon>Vertebrata</taxon>
        <taxon>Cyclostomata</taxon>
        <taxon>Hyperoartia</taxon>
        <taxon>Petromyzontiformes</taxon>
        <taxon>Petromyzontidae</taxon>
        <taxon>Petromyzon</taxon>
    </lineage>
</organism>